<dbReference type="RefSeq" id="XP_034232018.1">
    <property type="nucleotide sequence ID" value="XM_034376127.1"/>
</dbReference>
<dbReference type="InterPro" id="IPR002557">
    <property type="entry name" value="Chitin-bd_dom"/>
</dbReference>
<dbReference type="Pfam" id="PF01607">
    <property type="entry name" value="CBM_14"/>
    <property type="match status" value="1"/>
</dbReference>
<dbReference type="SUPFAM" id="SSF57625">
    <property type="entry name" value="Invertebrate chitin-binding proteins"/>
    <property type="match status" value="1"/>
</dbReference>
<evidence type="ECO:0000259" key="2">
    <source>
        <dbReference type="PROSITE" id="PS50940"/>
    </source>
</evidence>
<gene>
    <name evidence="4" type="primary">LOC117639991</name>
</gene>
<dbReference type="Proteomes" id="UP000515158">
    <property type="component" value="Unplaced"/>
</dbReference>
<sequence>MRDMTDSTKGSGVTTQRNQVYKRGCRESSNNRTTPSVLQSLKMAGEILGGMIVVAGIVLNVCIWTSHGQVSAPPPCNVNGRIPPVTGNCSNQYYLCYNPNLNGNGNFSQWLYTCPGTSVFNEVTQRCSTACAVTTTTSTAAPAGGG</sequence>
<evidence type="ECO:0000256" key="1">
    <source>
        <dbReference type="SAM" id="MobiDB-lite"/>
    </source>
</evidence>
<dbReference type="GO" id="GO:0008061">
    <property type="term" value="F:chitin binding"/>
    <property type="evidence" value="ECO:0007669"/>
    <property type="project" value="InterPro"/>
</dbReference>
<dbReference type="GeneID" id="117639991"/>
<dbReference type="InterPro" id="IPR036508">
    <property type="entry name" value="Chitin-bd_dom_sf"/>
</dbReference>
<evidence type="ECO:0000313" key="3">
    <source>
        <dbReference type="Proteomes" id="UP000515158"/>
    </source>
</evidence>
<dbReference type="Gene3D" id="2.170.140.10">
    <property type="entry name" value="Chitin binding domain"/>
    <property type="match status" value="1"/>
</dbReference>
<dbReference type="KEGG" id="tpal:117639991"/>
<name>A0A6P8XY43_THRPL</name>
<keyword evidence="3" id="KW-1185">Reference proteome</keyword>
<evidence type="ECO:0000313" key="4">
    <source>
        <dbReference type="RefSeq" id="XP_034232018.1"/>
    </source>
</evidence>
<dbReference type="PROSITE" id="PS50940">
    <property type="entry name" value="CHIT_BIND_II"/>
    <property type="match status" value="1"/>
</dbReference>
<proteinExistence type="predicted"/>
<reference evidence="4" key="1">
    <citation type="submission" date="2025-08" db="UniProtKB">
        <authorList>
            <consortium name="RefSeq"/>
        </authorList>
    </citation>
    <scope>IDENTIFICATION</scope>
    <source>
        <tissue evidence="4">Total insect</tissue>
    </source>
</reference>
<dbReference type="AlphaFoldDB" id="A0A6P8XY43"/>
<feature type="region of interest" description="Disordered" evidence="1">
    <location>
        <begin position="1"/>
        <end position="33"/>
    </location>
</feature>
<dbReference type="GO" id="GO:0005576">
    <property type="term" value="C:extracellular region"/>
    <property type="evidence" value="ECO:0007669"/>
    <property type="project" value="InterPro"/>
</dbReference>
<accession>A0A6P8XY43</accession>
<feature type="domain" description="Chitin-binding type-2" evidence="2">
    <location>
        <begin position="73"/>
        <end position="127"/>
    </location>
</feature>
<dbReference type="OrthoDB" id="8179045at2759"/>
<protein>
    <submittedName>
        <fullName evidence="4">Uncharacterized protein LOC117639991</fullName>
    </submittedName>
</protein>
<organism evidence="4">
    <name type="scientific">Thrips palmi</name>
    <name type="common">Melon thrips</name>
    <dbReference type="NCBI Taxonomy" id="161013"/>
    <lineage>
        <taxon>Eukaryota</taxon>
        <taxon>Metazoa</taxon>
        <taxon>Ecdysozoa</taxon>
        <taxon>Arthropoda</taxon>
        <taxon>Hexapoda</taxon>
        <taxon>Insecta</taxon>
        <taxon>Pterygota</taxon>
        <taxon>Neoptera</taxon>
        <taxon>Paraneoptera</taxon>
        <taxon>Thysanoptera</taxon>
        <taxon>Terebrantia</taxon>
        <taxon>Thripoidea</taxon>
        <taxon>Thripidae</taxon>
        <taxon>Thrips</taxon>
    </lineage>
</organism>
<feature type="compositionally biased region" description="Polar residues" evidence="1">
    <location>
        <begin position="7"/>
        <end position="19"/>
    </location>
</feature>
<dbReference type="InParanoid" id="A0A6P8XY43"/>